<dbReference type="InterPro" id="IPR051678">
    <property type="entry name" value="AGP_Transferase"/>
</dbReference>
<comment type="caution">
    <text evidence="3">The sequence shown here is derived from an EMBL/GenBank/DDBJ whole genome shotgun (WGS) entry which is preliminary data.</text>
</comment>
<sequence>MDGSVTGAASKPINDRFFIRWAVLLLYKLLHLPFVPRLFPRAGIVLFLPMGVCIKASVFTSLAEASAMVFVAQNTSVPVPKVYSAFKHKEATYIVMERVGGKALVEGWRLRTAESQARVLASLRDMILQLRQIPAPAGCGVSNVDGGQIYDPRLPGEKHWGPFRTVQDFHAKLRGYLDEPVNQGIPLPGFERLIAFHRQSPPDVVFTHGDLSSLNIIARGDEVVSIIDWETAGWMPPYWEYTSSCNVNPYNEFWREEIDKFLEPLPEALDAETIRRRYHGDF</sequence>
<dbReference type="OrthoDB" id="4858284at2759"/>
<dbReference type="STRING" id="43265.A0A545VAX8"/>
<dbReference type="PANTHER" id="PTHR21310:SF55">
    <property type="entry name" value="AMINOGLYCOSIDE PHOSPHOTRANSFERASE DOMAIN-CONTAINING PROTEIN"/>
    <property type="match status" value="1"/>
</dbReference>
<reference evidence="3 4" key="1">
    <citation type="journal article" date="2019" name="Appl. Microbiol. Biotechnol.">
        <title>Genome sequence of Isaria javanica and comparative genome analysis insights into family S53 peptidase evolution in fungal entomopathogens.</title>
        <authorList>
            <person name="Lin R."/>
            <person name="Zhang X."/>
            <person name="Xin B."/>
            <person name="Zou M."/>
            <person name="Gao Y."/>
            <person name="Qin F."/>
            <person name="Hu Q."/>
            <person name="Xie B."/>
            <person name="Cheng X."/>
        </authorList>
    </citation>
    <scope>NUCLEOTIDE SEQUENCE [LARGE SCALE GENOMIC DNA]</scope>
    <source>
        <strain evidence="3 4">IJ1G</strain>
    </source>
</reference>
<evidence type="ECO:0000259" key="2">
    <source>
        <dbReference type="Pfam" id="PF01636"/>
    </source>
</evidence>
<dbReference type="Gene3D" id="3.90.1200.10">
    <property type="match status" value="1"/>
</dbReference>
<keyword evidence="1" id="KW-0812">Transmembrane</keyword>
<dbReference type="SUPFAM" id="SSF56112">
    <property type="entry name" value="Protein kinase-like (PK-like)"/>
    <property type="match status" value="1"/>
</dbReference>
<dbReference type="AlphaFoldDB" id="A0A545VAX8"/>
<evidence type="ECO:0000256" key="1">
    <source>
        <dbReference type="SAM" id="Phobius"/>
    </source>
</evidence>
<feature type="domain" description="Aminoglycoside phosphotransferase" evidence="2">
    <location>
        <begin position="63"/>
        <end position="264"/>
    </location>
</feature>
<keyword evidence="1" id="KW-1133">Transmembrane helix</keyword>
<dbReference type="CDD" id="cd05120">
    <property type="entry name" value="APH_ChoK_like"/>
    <property type="match status" value="1"/>
</dbReference>
<dbReference type="InterPro" id="IPR011009">
    <property type="entry name" value="Kinase-like_dom_sf"/>
</dbReference>
<evidence type="ECO:0000313" key="4">
    <source>
        <dbReference type="Proteomes" id="UP000315783"/>
    </source>
</evidence>
<keyword evidence="1" id="KW-0472">Membrane</keyword>
<keyword evidence="4" id="KW-1185">Reference proteome</keyword>
<dbReference type="GO" id="GO:0004674">
    <property type="term" value="F:protein serine/threonine kinase activity"/>
    <property type="evidence" value="ECO:0007669"/>
    <property type="project" value="UniProtKB-KW"/>
</dbReference>
<dbReference type="Proteomes" id="UP000315783">
    <property type="component" value="Unassembled WGS sequence"/>
</dbReference>
<keyword evidence="3" id="KW-0418">Kinase</keyword>
<keyword evidence="3" id="KW-0723">Serine/threonine-protein kinase</keyword>
<gene>
    <name evidence="3" type="ORF">IF1G_02965</name>
</gene>
<evidence type="ECO:0000313" key="3">
    <source>
        <dbReference type="EMBL" id="TQV98885.1"/>
    </source>
</evidence>
<name>A0A545VAX8_9HYPO</name>
<organism evidence="3 4">
    <name type="scientific">Cordyceps javanica</name>
    <dbReference type="NCBI Taxonomy" id="43265"/>
    <lineage>
        <taxon>Eukaryota</taxon>
        <taxon>Fungi</taxon>
        <taxon>Dikarya</taxon>
        <taxon>Ascomycota</taxon>
        <taxon>Pezizomycotina</taxon>
        <taxon>Sordariomycetes</taxon>
        <taxon>Hypocreomycetidae</taxon>
        <taxon>Hypocreales</taxon>
        <taxon>Cordycipitaceae</taxon>
        <taxon>Cordyceps</taxon>
    </lineage>
</organism>
<dbReference type="Pfam" id="PF01636">
    <property type="entry name" value="APH"/>
    <property type="match status" value="1"/>
</dbReference>
<dbReference type="EMBL" id="SPUK01000003">
    <property type="protein sequence ID" value="TQV98885.1"/>
    <property type="molecule type" value="Genomic_DNA"/>
</dbReference>
<keyword evidence="3" id="KW-0808">Transferase</keyword>
<feature type="transmembrane region" description="Helical" evidence="1">
    <location>
        <begin position="17"/>
        <end position="35"/>
    </location>
</feature>
<dbReference type="PANTHER" id="PTHR21310">
    <property type="entry name" value="AMINOGLYCOSIDE PHOSPHOTRANSFERASE-RELATED-RELATED"/>
    <property type="match status" value="1"/>
</dbReference>
<protein>
    <submittedName>
        <fullName evidence="3">Serine/threonine protein kinase</fullName>
    </submittedName>
</protein>
<dbReference type="InterPro" id="IPR002575">
    <property type="entry name" value="Aminoglycoside_PTrfase"/>
</dbReference>
<proteinExistence type="predicted"/>
<accession>A0A545VAX8</accession>